<accession>A0A150QFT7</accession>
<dbReference type="EMBL" id="JEMA01000705">
    <property type="protein sequence ID" value="KYF66844.1"/>
    <property type="molecule type" value="Genomic_DNA"/>
</dbReference>
<dbReference type="AlphaFoldDB" id="A0A150QFT7"/>
<reference evidence="2 3" key="1">
    <citation type="submission" date="2014-02" db="EMBL/GenBank/DDBJ databases">
        <title>The small core and large imbalanced accessory genome model reveals a collaborative survival strategy of Sorangium cellulosum strains in nature.</title>
        <authorList>
            <person name="Han K."/>
            <person name="Peng R."/>
            <person name="Blom J."/>
            <person name="Li Y.-Z."/>
        </authorList>
    </citation>
    <scope>NUCLEOTIDE SEQUENCE [LARGE SCALE GENOMIC DNA]</scope>
    <source>
        <strain evidence="2 3">So0008-312</strain>
    </source>
</reference>
<protein>
    <submittedName>
        <fullName evidence="2">Uncharacterized protein</fullName>
    </submittedName>
</protein>
<sequence>MMTDRTRSEAMDPTRAQRSSPGPRELDVTEPSPRAAVVASLVSSLSRAVALGDEVAARVVHETIGRLLGLPVAPER</sequence>
<proteinExistence type="predicted"/>
<feature type="region of interest" description="Disordered" evidence="1">
    <location>
        <begin position="1"/>
        <end position="32"/>
    </location>
</feature>
<dbReference type="Proteomes" id="UP000075260">
    <property type="component" value="Unassembled WGS sequence"/>
</dbReference>
<evidence type="ECO:0000256" key="1">
    <source>
        <dbReference type="SAM" id="MobiDB-lite"/>
    </source>
</evidence>
<gene>
    <name evidence="2" type="ORF">BE15_14760</name>
</gene>
<organism evidence="2 3">
    <name type="scientific">Sorangium cellulosum</name>
    <name type="common">Polyangium cellulosum</name>
    <dbReference type="NCBI Taxonomy" id="56"/>
    <lineage>
        <taxon>Bacteria</taxon>
        <taxon>Pseudomonadati</taxon>
        <taxon>Myxococcota</taxon>
        <taxon>Polyangia</taxon>
        <taxon>Polyangiales</taxon>
        <taxon>Polyangiaceae</taxon>
        <taxon>Sorangium</taxon>
    </lineage>
</organism>
<comment type="caution">
    <text evidence="2">The sequence shown here is derived from an EMBL/GenBank/DDBJ whole genome shotgun (WGS) entry which is preliminary data.</text>
</comment>
<evidence type="ECO:0000313" key="3">
    <source>
        <dbReference type="Proteomes" id="UP000075260"/>
    </source>
</evidence>
<evidence type="ECO:0000313" key="2">
    <source>
        <dbReference type="EMBL" id="KYF66844.1"/>
    </source>
</evidence>
<name>A0A150QFT7_SORCE</name>
<feature type="compositionally biased region" description="Basic and acidic residues" evidence="1">
    <location>
        <begin position="1"/>
        <end position="12"/>
    </location>
</feature>